<dbReference type="PANTHER" id="PTHR33221:SF13">
    <property type="entry name" value="TRANSCRIPTIONAL REGULATOR-RELATED"/>
    <property type="match status" value="1"/>
</dbReference>
<dbReference type="PANTHER" id="PTHR33221">
    <property type="entry name" value="WINGED HELIX-TURN-HELIX TRANSCRIPTIONAL REGULATOR, RRF2 FAMILY"/>
    <property type="match status" value="1"/>
</dbReference>
<evidence type="ECO:0000313" key="1">
    <source>
        <dbReference type="EMBL" id="MBK8571960.1"/>
    </source>
</evidence>
<dbReference type="Proteomes" id="UP000709959">
    <property type="component" value="Unassembled WGS sequence"/>
</dbReference>
<dbReference type="GO" id="GO:0003700">
    <property type="term" value="F:DNA-binding transcription factor activity"/>
    <property type="evidence" value="ECO:0007669"/>
    <property type="project" value="TreeGrafter"/>
</dbReference>
<dbReference type="GO" id="GO:0005829">
    <property type="term" value="C:cytosol"/>
    <property type="evidence" value="ECO:0007669"/>
    <property type="project" value="TreeGrafter"/>
</dbReference>
<dbReference type="SUPFAM" id="SSF46785">
    <property type="entry name" value="Winged helix' DNA-binding domain"/>
    <property type="match status" value="1"/>
</dbReference>
<organism evidence="1 2">
    <name type="scientific">Candidatus Geothrix odensensis</name>
    <dbReference type="NCBI Taxonomy" id="2954440"/>
    <lineage>
        <taxon>Bacteria</taxon>
        <taxon>Pseudomonadati</taxon>
        <taxon>Acidobacteriota</taxon>
        <taxon>Holophagae</taxon>
        <taxon>Holophagales</taxon>
        <taxon>Holophagaceae</taxon>
        <taxon>Geothrix</taxon>
    </lineage>
</organism>
<proteinExistence type="predicted"/>
<dbReference type="InterPro" id="IPR036388">
    <property type="entry name" value="WH-like_DNA-bd_sf"/>
</dbReference>
<dbReference type="PROSITE" id="PS01332">
    <property type="entry name" value="HTH_RRF2_1"/>
    <property type="match status" value="1"/>
</dbReference>
<dbReference type="InterPro" id="IPR000944">
    <property type="entry name" value="Tscrpt_reg_Rrf2"/>
</dbReference>
<dbReference type="Gene3D" id="1.10.10.10">
    <property type="entry name" value="Winged helix-like DNA-binding domain superfamily/Winged helix DNA-binding domain"/>
    <property type="match status" value="1"/>
</dbReference>
<evidence type="ECO:0000313" key="2">
    <source>
        <dbReference type="Proteomes" id="UP000709959"/>
    </source>
</evidence>
<dbReference type="EMBL" id="JADKCH010000002">
    <property type="protein sequence ID" value="MBK8571960.1"/>
    <property type="molecule type" value="Genomic_DNA"/>
</dbReference>
<reference evidence="1 2" key="1">
    <citation type="submission" date="2020-10" db="EMBL/GenBank/DDBJ databases">
        <title>Connecting structure to function with the recovery of over 1000 high-quality activated sludge metagenome-assembled genomes encoding full-length rRNA genes using long-read sequencing.</title>
        <authorList>
            <person name="Singleton C.M."/>
            <person name="Petriglieri F."/>
            <person name="Kristensen J.M."/>
            <person name="Kirkegaard R.H."/>
            <person name="Michaelsen T.Y."/>
            <person name="Andersen M.H."/>
            <person name="Karst S.M."/>
            <person name="Dueholm M.S."/>
            <person name="Nielsen P.H."/>
            <person name="Albertsen M."/>
        </authorList>
    </citation>
    <scope>NUCLEOTIDE SEQUENCE [LARGE SCALE GENOMIC DNA]</scope>
    <source>
        <strain evidence="1">OdNE_18-Q3-R46-58_MAXAC.008</strain>
    </source>
</reference>
<name>A0A936F1N4_9BACT</name>
<dbReference type="NCBIfam" id="TIGR00738">
    <property type="entry name" value="rrf2_super"/>
    <property type="match status" value="1"/>
</dbReference>
<protein>
    <submittedName>
        <fullName evidence="1">Rrf2 family transcriptional regulator</fullName>
    </submittedName>
</protein>
<dbReference type="InterPro" id="IPR030489">
    <property type="entry name" value="TR_Rrf2-type_CS"/>
</dbReference>
<sequence>MNPLLPLSQSTGYAIQALSCLEEPGGQPYLVQVVAECTGISPSYLSKVMQRLAQKGLIVAKRGKNGGVVLARPAREITLYDLAEAVDGATWKDHCVMGLKDCSDERPCELHELWKATRDPLLARMRTLTLAELAANHAFSAKTCRSLHQGNKAGTTTSTCGCGSKD</sequence>
<gene>
    <name evidence="1" type="ORF">IPN91_04785</name>
</gene>
<accession>A0A936F1N4</accession>
<dbReference type="Pfam" id="PF02082">
    <property type="entry name" value="Rrf2"/>
    <property type="match status" value="1"/>
</dbReference>
<dbReference type="PROSITE" id="PS51197">
    <property type="entry name" value="HTH_RRF2_2"/>
    <property type="match status" value="1"/>
</dbReference>
<dbReference type="AlphaFoldDB" id="A0A936F1N4"/>
<comment type="caution">
    <text evidence="1">The sequence shown here is derived from an EMBL/GenBank/DDBJ whole genome shotgun (WGS) entry which is preliminary data.</text>
</comment>
<dbReference type="InterPro" id="IPR036390">
    <property type="entry name" value="WH_DNA-bd_sf"/>
</dbReference>